<dbReference type="Proteomes" id="UP001431572">
    <property type="component" value="Chromosome 2"/>
</dbReference>
<organism evidence="1 3">
    <name type="scientific">Candidatus Chlorohelix allophototropha</name>
    <dbReference type="NCBI Taxonomy" id="3003348"/>
    <lineage>
        <taxon>Bacteria</taxon>
        <taxon>Bacillati</taxon>
        <taxon>Chloroflexota</taxon>
        <taxon>Chloroflexia</taxon>
        <taxon>Candidatus Chloroheliales</taxon>
        <taxon>Candidatus Chloroheliaceae</taxon>
        <taxon>Candidatus Chlorohelix</taxon>
    </lineage>
</organism>
<dbReference type="EMBL" id="JACATZ010000003">
    <property type="protein sequence ID" value="NWJ48967.1"/>
    <property type="molecule type" value="Genomic_DNA"/>
</dbReference>
<evidence type="ECO:0000313" key="4">
    <source>
        <dbReference type="Proteomes" id="UP001431572"/>
    </source>
</evidence>
<sequence length="207" mass="23981">MEKIKYELIPSVGIGPVRFGMTHQEVYEAMGTKPSTTLPRGKAVGEEERSSFHLHNCFAVHYSTENSTVEFIEVSSDCDIDVFYKDIDFFNTEVEELLVLLTKETPYDEDDPELGYSFIFPELELSLYRPHGPEDIEPLTEESSEEDIKYYEGELKRLKYIESVGLGITGYYGADWERLKEKSNQSNNYDHTLIQRIMRVVRHNSLD</sequence>
<keyword evidence="4" id="KW-1185">Reference proteome</keyword>
<proteinExistence type="predicted"/>
<dbReference type="Proteomes" id="UP000521676">
    <property type="component" value="Unassembled WGS sequence"/>
</dbReference>
<reference evidence="2" key="2">
    <citation type="journal article" date="2024" name="Nature">
        <title>Anoxygenic phototroph of the Chloroflexota uses a type I reaction centre.</title>
        <authorList>
            <person name="Tsuji J.M."/>
            <person name="Shaw N.A."/>
            <person name="Nagashima S."/>
            <person name="Venkiteswaran J.J."/>
            <person name="Schiff S.L."/>
            <person name="Watanabe T."/>
            <person name="Fukui M."/>
            <person name="Hanada S."/>
            <person name="Tank M."/>
            <person name="Neufeld J.D."/>
        </authorList>
    </citation>
    <scope>NUCLEOTIDE SEQUENCE</scope>
    <source>
        <strain evidence="2">L227-S17</strain>
    </source>
</reference>
<accession>A0A8T7MA04</accession>
<dbReference type="EMBL" id="CP128400">
    <property type="protein sequence ID" value="WJW68896.1"/>
    <property type="molecule type" value="Genomic_DNA"/>
</dbReference>
<evidence type="ECO:0000313" key="3">
    <source>
        <dbReference type="Proteomes" id="UP000521676"/>
    </source>
</evidence>
<dbReference type="AlphaFoldDB" id="A0A8T7MA04"/>
<dbReference type="RefSeq" id="WP_341470801.1">
    <property type="nucleotide sequence ID" value="NZ_CP128400.1"/>
</dbReference>
<evidence type="ECO:0000313" key="1">
    <source>
        <dbReference type="EMBL" id="NWJ48967.1"/>
    </source>
</evidence>
<evidence type="ECO:0000313" key="2">
    <source>
        <dbReference type="EMBL" id="WJW68896.1"/>
    </source>
</evidence>
<gene>
    <name evidence="1" type="ORF">HXX08_24160</name>
    <name evidence="2" type="ORF">OZ401_004518</name>
</gene>
<name>A0A8T7MA04_9CHLR</name>
<protein>
    <submittedName>
        <fullName evidence="1">Uncharacterized protein</fullName>
    </submittedName>
</protein>
<reference evidence="1 3" key="1">
    <citation type="submission" date="2020-06" db="EMBL/GenBank/DDBJ databases">
        <title>Anoxygenic phototrophic Chloroflexota member uses a Type I reaction center.</title>
        <authorList>
            <person name="Tsuji J.M."/>
            <person name="Shaw N.A."/>
            <person name="Nagashima S."/>
            <person name="Venkiteswaran J."/>
            <person name="Schiff S.L."/>
            <person name="Hanada S."/>
            <person name="Tank M."/>
            <person name="Neufeld J.D."/>
        </authorList>
    </citation>
    <scope>NUCLEOTIDE SEQUENCE [LARGE SCALE GENOMIC DNA]</scope>
    <source>
        <strain evidence="1">L227-S17</strain>
    </source>
</reference>